<keyword evidence="2" id="KW-0813">Transport</keyword>
<gene>
    <name evidence="6" type="ORF">H7B90_03580</name>
</gene>
<evidence type="ECO:0000256" key="3">
    <source>
        <dbReference type="ARBA" id="ARBA00022741"/>
    </source>
</evidence>
<accession>A0A841TQ88</accession>
<dbReference type="Proteomes" id="UP000553776">
    <property type="component" value="Unassembled WGS sequence"/>
</dbReference>
<keyword evidence="7" id="KW-1185">Reference proteome</keyword>
<dbReference type="InterPro" id="IPR017871">
    <property type="entry name" value="ABC_transporter-like_CS"/>
</dbReference>
<dbReference type="SMART" id="SM00382">
    <property type="entry name" value="AAA"/>
    <property type="match status" value="1"/>
</dbReference>
<dbReference type="InterPro" id="IPR027417">
    <property type="entry name" value="P-loop_NTPase"/>
</dbReference>
<comment type="caution">
    <text evidence="6">The sequence shown here is derived from an EMBL/GenBank/DDBJ whole genome shotgun (WGS) entry which is preliminary data.</text>
</comment>
<dbReference type="EMBL" id="JACJVR010000011">
    <property type="protein sequence ID" value="MBB6690476.1"/>
    <property type="molecule type" value="Genomic_DNA"/>
</dbReference>
<dbReference type="Pfam" id="PF00005">
    <property type="entry name" value="ABC_tran"/>
    <property type="match status" value="1"/>
</dbReference>
<dbReference type="RefSeq" id="WP_185134502.1">
    <property type="nucleotide sequence ID" value="NZ_JACJVR010000011.1"/>
</dbReference>
<comment type="similarity">
    <text evidence="1">Belongs to the ABC transporter superfamily.</text>
</comment>
<evidence type="ECO:0000313" key="7">
    <source>
        <dbReference type="Proteomes" id="UP000553776"/>
    </source>
</evidence>
<organism evidence="6 7">
    <name type="scientific">Cohnella xylanilytica</name>
    <dbReference type="NCBI Taxonomy" id="557555"/>
    <lineage>
        <taxon>Bacteria</taxon>
        <taxon>Bacillati</taxon>
        <taxon>Bacillota</taxon>
        <taxon>Bacilli</taxon>
        <taxon>Bacillales</taxon>
        <taxon>Paenibacillaceae</taxon>
        <taxon>Cohnella</taxon>
    </lineage>
</organism>
<dbReference type="PANTHER" id="PTHR43335">
    <property type="entry name" value="ABC TRANSPORTER, ATP-BINDING PROTEIN"/>
    <property type="match status" value="1"/>
</dbReference>
<evidence type="ECO:0000256" key="4">
    <source>
        <dbReference type="ARBA" id="ARBA00022840"/>
    </source>
</evidence>
<reference evidence="6 7" key="1">
    <citation type="submission" date="2020-08" db="EMBL/GenBank/DDBJ databases">
        <title>Cohnella phylogeny.</title>
        <authorList>
            <person name="Dunlap C."/>
        </authorList>
    </citation>
    <scope>NUCLEOTIDE SEQUENCE [LARGE SCALE GENOMIC DNA]</scope>
    <source>
        <strain evidence="6 7">DSM 25239</strain>
    </source>
</reference>
<keyword evidence="3" id="KW-0547">Nucleotide-binding</keyword>
<dbReference type="GO" id="GO:0005524">
    <property type="term" value="F:ATP binding"/>
    <property type="evidence" value="ECO:0007669"/>
    <property type="project" value="UniProtKB-KW"/>
</dbReference>
<evidence type="ECO:0000313" key="6">
    <source>
        <dbReference type="EMBL" id="MBB6690476.1"/>
    </source>
</evidence>
<evidence type="ECO:0000259" key="5">
    <source>
        <dbReference type="PROSITE" id="PS50893"/>
    </source>
</evidence>
<dbReference type="AlphaFoldDB" id="A0A841TQ88"/>
<evidence type="ECO:0000256" key="2">
    <source>
        <dbReference type="ARBA" id="ARBA00022448"/>
    </source>
</evidence>
<sequence>MLSVDGLTKIFSNGRGISDVSFRVERGEVFGFLGPNGAGKSTTIRHIMGFMKPDRGRVTIGGLDAWEKQGEVQKLVGYLPGEIAFIEGMTGRAFLDFLASMQRKDSRAKRERLIERLQFDANTPIRKMSKGMKQKVGIVAAFMHDPELILLDEPTSGLDPLMQRTFIELVLEEKAKGTTFLMSSHSFPEIERTCDRAAIIKDGRLVAVNDIHELQSMQRKLVEIIFEHAGDAEKFAETEGIRAESRDGSRVVVAVQGDYDSWLRETAKYPVRSLDVAAQNLEDVFMHFYDRKGNRP</sequence>
<feature type="domain" description="ABC transporter" evidence="5">
    <location>
        <begin position="2"/>
        <end position="227"/>
    </location>
</feature>
<keyword evidence="4 6" id="KW-0067">ATP-binding</keyword>
<dbReference type="CDD" id="cd03230">
    <property type="entry name" value="ABC_DR_subfamily_A"/>
    <property type="match status" value="1"/>
</dbReference>
<dbReference type="InterPro" id="IPR003439">
    <property type="entry name" value="ABC_transporter-like_ATP-bd"/>
</dbReference>
<dbReference type="GO" id="GO:0016887">
    <property type="term" value="F:ATP hydrolysis activity"/>
    <property type="evidence" value="ECO:0007669"/>
    <property type="project" value="InterPro"/>
</dbReference>
<dbReference type="PROSITE" id="PS50893">
    <property type="entry name" value="ABC_TRANSPORTER_2"/>
    <property type="match status" value="1"/>
</dbReference>
<dbReference type="SUPFAM" id="SSF52540">
    <property type="entry name" value="P-loop containing nucleoside triphosphate hydrolases"/>
    <property type="match status" value="1"/>
</dbReference>
<dbReference type="PROSITE" id="PS00211">
    <property type="entry name" value="ABC_TRANSPORTER_1"/>
    <property type="match status" value="1"/>
</dbReference>
<name>A0A841TQ88_9BACL</name>
<protein>
    <submittedName>
        <fullName evidence="6">ABC transporter ATP-binding protein</fullName>
    </submittedName>
</protein>
<dbReference type="InterPro" id="IPR003593">
    <property type="entry name" value="AAA+_ATPase"/>
</dbReference>
<dbReference type="PANTHER" id="PTHR43335:SF4">
    <property type="entry name" value="ABC TRANSPORTER, ATP-BINDING PROTEIN"/>
    <property type="match status" value="1"/>
</dbReference>
<evidence type="ECO:0000256" key="1">
    <source>
        <dbReference type="ARBA" id="ARBA00005417"/>
    </source>
</evidence>
<proteinExistence type="inferred from homology"/>
<dbReference type="Gene3D" id="3.40.50.300">
    <property type="entry name" value="P-loop containing nucleotide triphosphate hydrolases"/>
    <property type="match status" value="1"/>
</dbReference>